<dbReference type="InterPro" id="IPR038416">
    <property type="entry name" value="Ribosom_S30AE_C_sf"/>
</dbReference>
<dbReference type="PANTHER" id="PTHR33231:SF1">
    <property type="entry name" value="30S RIBOSOMAL PROTEIN"/>
    <property type="match status" value="1"/>
</dbReference>
<dbReference type="PANTHER" id="PTHR33231">
    <property type="entry name" value="30S RIBOSOMAL PROTEIN"/>
    <property type="match status" value="1"/>
</dbReference>
<sequence length="176" mass="20855">MKTIITGKNIEITDGLRERVTKKIAKLDRFFDKESEAHVTLSVQRLRQTAEVTIPFNGIVLRAEESNEDMYVSIDKAVDLIERQIRKNRTRLERRLYANDFRVEDFKFTEEVPEEKEFKVVRSKRFAIKPMDVEEAILQMNLLGHEFFMFFNSETNHSNVVYKRKDGNYGLIEPEF</sequence>
<dbReference type="GO" id="GO:0043024">
    <property type="term" value="F:ribosomal small subunit binding"/>
    <property type="evidence" value="ECO:0007669"/>
    <property type="project" value="TreeGrafter"/>
</dbReference>
<dbReference type="Proteomes" id="UP000248132">
    <property type="component" value="Unassembled WGS sequence"/>
</dbReference>
<keyword evidence="2 3" id="KW-0810">Translation regulation</keyword>
<keyword evidence="1 3" id="KW-0963">Cytoplasm</keyword>
<dbReference type="OrthoDB" id="9794975at2"/>
<dbReference type="SUPFAM" id="SSF69754">
    <property type="entry name" value="Ribosome binding protein Y (YfiA homologue)"/>
    <property type="match status" value="1"/>
</dbReference>
<comment type="subcellular location">
    <subcellularLocation>
        <location evidence="3">Cytoplasm</location>
    </subcellularLocation>
</comment>
<dbReference type="FunFam" id="3.30.505.50:FF:000001">
    <property type="entry name" value="Ribosome hibernation promoting factor"/>
    <property type="match status" value="1"/>
</dbReference>
<evidence type="ECO:0000313" key="5">
    <source>
        <dbReference type="EMBL" id="PYG88147.1"/>
    </source>
</evidence>
<evidence type="ECO:0000256" key="3">
    <source>
        <dbReference type="HAMAP-Rule" id="MF_00839"/>
    </source>
</evidence>
<accession>A0A318XLE4</accession>
<dbReference type="RefSeq" id="WP_110461532.1">
    <property type="nucleotide sequence ID" value="NZ_QKMR01000007.1"/>
</dbReference>
<evidence type="ECO:0000256" key="2">
    <source>
        <dbReference type="ARBA" id="ARBA00022845"/>
    </source>
</evidence>
<comment type="function">
    <text evidence="3">Required for dimerization of active 70S ribosomes into 100S ribosomes in stationary phase; 100S ribosomes are translationally inactive and sometimes present during exponential growth.</text>
</comment>
<dbReference type="InterPro" id="IPR050574">
    <property type="entry name" value="HPF/YfiA_ribosome-assoc"/>
</dbReference>
<reference evidence="5 6" key="1">
    <citation type="submission" date="2018-06" db="EMBL/GenBank/DDBJ databases">
        <title>Genomic Encyclopedia of Type Strains, Phase I: the one thousand microbial genomes (KMG-I) project.</title>
        <authorList>
            <person name="Kyrpides N."/>
        </authorList>
    </citation>
    <scope>NUCLEOTIDE SEQUENCE [LARGE SCALE GENOMIC DNA]</scope>
    <source>
        <strain evidence="5 6">DSM 19573</strain>
    </source>
</reference>
<dbReference type="HAMAP" id="MF_00839">
    <property type="entry name" value="HPF"/>
    <property type="match status" value="1"/>
</dbReference>
<name>A0A318XLE4_9FIRM</name>
<evidence type="ECO:0000256" key="1">
    <source>
        <dbReference type="ARBA" id="ARBA00022490"/>
    </source>
</evidence>
<dbReference type="Gene3D" id="3.30.505.50">
    <property type="entry name" value="Sigma 54 modulation/S30EA ribosomal protein, C-terminal domain"/>
    <property type="match status" value="1"/>
</dbReference>
<keyword evidence="6" id="KW-1185">Reference proteome</keyword>
<dbReference type="InterPro" id="IPR003489">
    <property type="entry name" value="RHF/RaiA"/>
</dbReference>
<evidence type="ECO:0000259" key="4">
    <source>
        <dbReference type="Pfam" id="PF16321"/>
    </source>
</evidence>
<organism evidence="5 6">
    <name type="scientific">Ruminiclostridium sufflavum DSM 19573</name>
    <dbReference type="NCBI Taxonomy" id="1121337"/>
    <lineage>
        <taxon>Bacteria</taxon>
        <taxon>Bacillati</taxon>
        <taxon>Bacillota</taxon>
        <taxon>Clostridia</taxon>
        <taxon>Eubacteriales</taxon>
        <taxon>Oscillospiraceae</taxon>
        <taxon>Ruminiclostridium</taxon>
    </lineage>
</organism>
<dbReference type="NCBIfam" id="TIGR00741">
    <property type="entry name" value="yfiA"/>
    <property type="match status" value="1"/>
</dbReference>
<dbReference type="CDD" id="cd00552">
    <property type="entry name" value="RaiA"/>
    <property type="match status" value="1"/>
</dbReference>
<proteinExistence type="inferred from homology"/>
<comment type="subunit">
    <text evidence="3">Interacts with 100S ribosomes.</text>
</comment>
<gene>
    <name evidence="3" type="primary">hpf</name>
    <name evidence="5" type="ORF">LY28_01478</name>
</gene>
<feature type="domain" description="Sigma 54 modulation/S30EA ribosomal protein C-terminal" evidence="4">
    <location>
        <begin position="116"/>
        <end position="171"/>
    </location>
</feature>
<dbReference type="Pfam" id="PF02482">
    <property type="entry name" value="Ribosomal_S30AE"/>
    <property type="match status" value="1"/>
</dbReference>
<evidence type="ECO:0000313" key="6">
    <source>
        <dbReference type="Proteomes" id="UP000248132"/>
    </source>
</evidence>
<dbReference type="GO" id="GO:0022627">
    <property type="term" value="C:cytosolic small ribosomal subunit"/>
    <property type="evidence" value="ECO:0007669"/>
    <property type="project" value="TreeGrafter"/>
</dbReference>
<comment type="similarity">
    <text evidence="3">Belongs to the HPF/YfiA ribosome-associated protein family. Long HPF subfamily.</text>
</comment>
<protein>
    <recommendedName>
        <fullName evidence="3">Ribosome hibernation promoting factor</fullName>
        <shortName evidence="3">HPF</shortName>
    </recommendedName>
</protein>
<dbReference type="InterPro" id="IPR034694">
    <property type="entry name" value="HPF_long/plastid"/>
</dbReference>
<comment type="caution">
    <text evidence="5">The sequence shown here is derived from an EMBL/GenBank/DDBJ whole genome shotgun (WGS) entry which is preliminary data.</text>
</comment>
<dbReference type="GO" id="GO:0045900">
    <property type="term" value="P:negative regulation of translational elongation"/>
    <property type="evidence" value="ECO:0007669"/>
    <property type="project" value="TreeGrafter"/>
</dbReference>
<dbReference type="InterPro" id="IPR036567">
    <property type="entry name" value="RHF-like"/>
</dbReference>
<dbReference type="AlphaFoldDB" id="A0A318XLE4"/>
<dbReference type="EMBL" id="QKMR01000007">
    <property type="protein sequence ID" value="PYG88147.1"/>
    <property type="molecule type" value="Genomic_DNA"/>
</dbReference>
<dbReference type="Pfam" id="PF16321">
    <property type="entry name" value="Ribosom_S30AE_C"/>
    <property type="match status" value="1"/>
</dbReference>
<dbReference type="InterPro" id="IPR032528">
    <property type="entry name" value="Ribosom_S30AE_C"/>
</dbReference>
<dbReference type="Gene3D" id="3.30.160.100">
    <property type="entry name" value="Ribosome hibernation promotion factor-like"/>
    <property type="match status" value="1"/>
</dbReference>